<protein>
    <submittedName>
        <fullName evidence="2">Uncharacterized protein</fullName>
    </submittedName>
</protein>
<dbReference type="Proteomes" id="UP000031549">
    <property type="component" value="Unassembled WGS sequence"/>
</dbReference>
<dbReference type="EMBL" id="JTCM02000005">
    <property type="protein sequence ID" value="NEU71855.1"/>
    <property type="molecule type" value="Genomic_DNA"/>
</dbReference>
<gene>
    <name evidence="2" type="ORF">PI95_004520</name>
</gene>
<keyword evidence="3" id="KW-1185">Reference proteome</keyword>
<name>A0A846H3R2_9CYAN</name>
<dbReference type="RefSeq" id="WP_039744495.1">
    <property type="nucleotide sequence ID" value="NZ_JTCM02000005.1"/>
</dbReference>
<dbReference type="AlphaFoldDB" id="A0A846H3R2"/>
<evidence type="ECO:0000313" key="3">
    <source>
        <dbReference type="Proteomes" id="UP000031549"/>
    </source>
</evidence>
<sequence length="134" mass="15456">MEFSQEQQRRTELVISQAKRENFTEQEKEFYDDFFTEAGIKKNLSEMTEQDADDLLQALSASECSLEFVANVVNRVAIEAPPYVVEHILYSDLDEDGVPLIDELRLGRDPFHYESPSKKQQNQSVIAKKPDIEL</sequence>
<evidence type="ECO:0000256" key="1">
    <source>
        <dbReference type="SAM" id="MobiDB-lite"/>
    </source>
</evidence>
<evidence type="ECO:0000313" key="2">
    <source>
        <dbReference type="EMBL" id="NEU71855.1"/>
    </source>
</evidence>
<feature type="region of interest" description="Disordered" evidence="1">
    <location>
        <begin position="111"/>
        <end position="134"/>
    </location>
</feature>
<proteinExistence type="predicted"/>
<comment type="caution">
    <text evidence="2">The sequence shown here is derived from an EMBL/GenBank/DDBJ whole genome shotgun (WGS) entry which is preliminary data.</text>
</comment>
<organism evidence="2 3">
    <name type="scientific">Hassallia byssoidea VB512170</name>
    <dbReference type="NCBI Taxonomy" id="1304833"/>
    <lineage>
        <taxon>Bacteria</taxon>
        <taxon>Bacillati</taxon>
        <taxon>Cyanobacteriota</taxon>
        <taxon>Cyanophyceae</taxon>
        <taxon>Nostocales</taxon>
        <taxon>Tolypothrichaceae</taxon>
        <taxon>Hassallia</taxon>
    </lineage>
</organism>
<accession>A0A846H3R2</accession>
<reference evidence="2 3" key="1">
    <citation type="journal article" date="2015" name="Genome Announc.">
        <title>Draft Genome Sequence of Cyanobacterium Hassallia byssoidea Strain VB512170, Isolated from Monuments in India.</title>
        <authorList>
            <person name="Singh D."/>
            <person name="Chandrababunaidu M.M."/>
            <person name="Panda A."/>
            <person name="Sen D."/>
            <person name="Bhattacharyya S."/>
            <person name="Adhikary S.P."/>
            <person name="Tripathy S."/>
        </authorList>
    </citation>
    <scope>NUCLEOTIDE SEQUENCE [LARGE SCALE GENOMIC DNA]</scope>
    <source>
        <strain evidence="2 3">VB512170</strain>
    </source>
</reference>